<dbReference type="SUPFAM" id="SSF55331">
    <property type="entry name" value="Tautomerase/MIF"/>
    <property type="match status" value="1"/>
</dbReference>
<keyword evidence="3" id="KW-1185">Reference proteome</keyword>
<evidence type="ECO:0000313" key="4">
    <source>
        <dbReference type="Proteomes" id="UP000195814"/>
    </source>
</evidence>
<dbReference type="Proteomes" id="UP000195729">
    <property type="component" value="Chromosome"/>
</dbReference>
<accession>A0A1Y0L7H5</accession>
<dbReference type="Gene3D" id="3.30.429.10">
    <property type="entry name" value="Macrophage Migration Inhibitory Factor"/>
    <property type="match status" value="1"/>
</dbReference>
<protein>
    <submittedName>
        <fullName evidence="1">Decarboxylase</fullName>
    </submittedName>
</protein>
<name>A0A1Y0L7H5_TATCI</name>
<dbReference type="EMBL" id="CP015579">
    <property type="protein sequence ID" value="ARU93984.1"/>
    <property type="molecule type" value="Genomic_DNA"/>
</dbReference>
<dbReference type="Proteomes" id="UP000195814">
    <property type="component" value="Chromosome"/>
</dbReference>
<dbReference type="KEGG" id="tci:A7K98_09460"/>
<gene>
    <name evidence="1" type="ORF">A7K98_09460</name>
    <name evidence="2" type="ORF">A7K99_09460</name>
</gene>
<reference evidence="3 4" key="1">
    <citation type="submission" date="2016-05" db="EMBL/GenBank/DDBJ databases">
        <title>Complete genome sequence of two 2,5-diketo-D-glunonic acid producing strain Tatumella citrea.</title>
        <authorList>
            <person name="Duan C."/>
            <person name="Yang J."/>
            <person name="Yang S."/>
        </authorList>
    </citation>
    <scope>NUCLEOTIDE SEQUENCE [LARGE SCALE GENOMIC DNA]</scope>
    <source>
        <strain evidence="2 3">ATCC 39140</strain>
        <strain evidence="1 4">DSM 13699</strain>
    </source>
</reference>
<dbReference type="OrthoDB" id="9804765at2"/>
<dbReference type="InterPro" id="IPR014347">
    <property type="entry name" value="Tautomerase/MIF_sf"/>
</dbReference>
<dbReference type="Pfam" id="PF14552">
    <property type="entry name" value="Tautomerase_2"/>
    <property type="match status" value="1"/>
</dbReference>
<dbReference type="EMBL" id="CP015581">
    <property type="protein sequence ID" value="ARU98022.1"/>
    <property type="molecule type" value="Genomic_DNA"/>
</dbReference>
<dbReference type="RefSeq" id="WP_087488347.1">
    <property type="nucleotide sequence ID" value="NZ_CP015579.1"/>
</dbReference>
<sequence length="129" mass="15026">MPVTRISTRHCYSREQLQTISDVLHRCLVAEFEVPPDDRFQIINQLTATEFSFDTGYLSDGRSEQCILFEITAGRPRSRVQKQQFYRMLTRELQQSVGIRPDDVMIIITFNSSDDWSFSRGVMLSEVKI</sequence>
<dbReference type="PANTHER" id="PTHR38460">
    <property type="entry name" value="TAUTOMERASE YOLI-RELATED"/>
    <property type="match status" value="1"/>
</dbReference>
<proteinExistence type="predicted"/>
<evidence type="ECO:0000313" key="2">
    <source>
        <dbReference type="EMBL" id="ARU98022.1"/>
    </source>
</evidence>
<dbReference type="AlphaFoldDB" id="A0A1Y0L7H5"/>
<evidence type="ECO:0000313" key="3">
    <source>
        <dbReference type="Proteomes" id="UP000195729"/>
    </source>
</evidence>
<dbReference type="InterPro" id="IPR037479">
    <property type="entry name" value="Tauto_MSAD"/>
</dbReference>
<evidence type="ECO:0000313" key="1">
    <source>
        <dbReference type="EMBL" id="ARU93984.1"/>
    </source>
</evidence>
<organism evidence="1 4">
    <name type="scientific">Tatumella citrea</name>
    <name type="common">Pantoea citrea</name>
    <dbReference type="NCBI Taxonomy" id="53336"/>
    <lineage>
        <taxon>Bacteria</taxon>
        <taxon>Pseudomonadati</taxon>
        <taxon>Pseudomonadota</taxon>
        <taxon>Gammaproteobacteria</taxon>
        <taxon>Enterobacterales</taxon>
        <taxon>Erwiniaceae</taxon>
        <taxon>Tatumella</taxon>
    </lineage>
</organism>
<dbReference type="PANTHER" id="PTHR38460:SF1">
    <property type="entry name" value="TAUTOMERASE YOLI-RELATED"/>
    <property type="match status" value="1"/>
</dbReference>